<organism evidence="2 3">
    <name type="scientific">Nocardia jinanensis</name>
    <dbReference type="NCBI Taxonomy" id="382504"/>
    <lineage>
        <taxon>Bacteria</taxon>
        <taxon>Bacillati</taxon>
        <taxon>Actinomycetota</taxon>
        <taxon>Actinomycetes</taxon>
        <taxon>Mycobacteriales</taxon>
        <taxon>Nocardiaceae</taxon>
        <taxon>Nocardia</taxon>
    </lineage>
</organism>
<reference evidence="2" key="2">
    <citation type="submission" date="2020-09" db="EMBL/GenBank/DDBJ databases">
        <authorList>
            <person name="Sun Q."/>
            <person name="Zhou Y."/>
        </authorList>
    </citation>
    <scope>NUCLEOTIDE SEQUENCE</scope>
    <source>
        <strain evidence="2">CGMCC 4.3508</strain>
    </source>
</reference>
<proteinExistence type="predicted"/>
<dbReference type="PIRSF" id="PIRSF039020">
    <property type="entry name" value="EhpR"/>
    <property type="match status" value="1"/>
</dbReference>
<name>A0A917RRT8_9NOCA</name>
<dbReference type="SUPFAM" id="SSF54593">
    <property type="entry name" value="Glyoxalase/Bleomycin resistance protein/Dihydroxybiphenyl dioxygenase"/>
    <property type="match status" value="1"/>
</dbReference>
<dbReference type="EMBL" id="BMMH01000009">
    <property type="protein sequence ID" value="GGL24251.1"/>
    <property type="molecule type" value="Genomic_DNA"/>
</dbReference>
<dbReference type="Proteomes" id="UP000638263">
    <property type="component" value="Unassembled WGS sequence"/>
</dbReference>
<dbReference type="InterPro" id="IPR004360">
    <property type="entry name" value="Glyas_Fos-R_dOase_dom"/>
</dbReference>
<comment type="caution">
    <text evidence="2">The sequence shown here is derived from an EMBL/GenBank/DDBJ whole genome shotgun (WGS) entry which is preliminary data.</text>
</comment>
<dbReference type="AlphaFoldDB" id="A0A917RRT8"/>
<feature type="domain" description="VOC" evidence="1">
    <location>
        <begin position="3"/>
        <end position="120"/>
    </location>
</feature>
<accession>A0A917RRT8</accession>
<gene>
    <name evidence="2" type="ORF">GCM10011588_43840</name>
</gene>
<dbReference type="InterPro" id="IPR029068">
    <property type="entry name" value="Glyas_Bleomycin-R_OHBP_Dase"/>
</dbReference>
<dbReference type="RefSeq" id="WP_062998918.1">
    <property type="nucleotide sequence ID" value="NZ_BMMH01000009.1"/>
</dbReference>
<dbReference type="InterPro" id="IPR037523">
    <property type="entry name" value="VOC_core"/>
</dbReference>
<reference evidence="2" key="1">
    <citation type="journal article" date="2014" name="Int. J. Syst. Evol. Microbiol.">
        <title>Complete genome sequence of Corynebacterium casei LMG S-19264T (=DSM 44701T), isolated from a smear-ripened cheese.</title>
        <authorList>
            <consortium name="US DOE Joint Genome Institute (JGI-PGF)"/>
            <person name="Walter F."/>
            <person name="Albersmeier A."/>
            <person name="Kalinowski J."/>
            <person name="Ruckert C."/>
        </authorList>
    </citation>
    <scope>NUCLEOTIDE SEQUENCE</scope>
    <source>
        <strain evidence="2">CGMCC 4.3508</strain>
    </source>
</reference>
<dbReference type="Pfam" id="PF00903">
    <property type="entry name" value="Glyoxalase"/>
    <property type="match status" value="1"/>
</dbReference>
<sequence length="121" mass="13282">MPTPNMFIVYVADAPASARFYSDLFDMAPKFESPRFITFELGGGVDLALWSGHPDQLEQAAARTSEVCLNLSGGPAVIDEQFERWLGRGVKVVQEPHDAVFGRTFVVEDPDGNLIRVAPVD</sequence>
<dbReference type="Gene3D" id="3.30.720.120">
    <property type="match status" value="1"/>
</dbReference>
<dbReference type="InterPro" id="IPR026275">
    <property type="entry name" value="Glyoxalase/dOase/EhpR"/>
</dbReference>
<keyword evidence="3" id="KW-1185">Reference proteome</keyword>
<protein>
    <submittedName>
        <fullName evidence="2">Drug:proton antiporter</fullName>
    </submittedName>
</protein>
<evidence type="ECO:0000259" key="1">
    <source>
        <dbReference type="PROSITE" id="PS51819"/>
    </source>
</evidence>
<evidence type="ECO:0000313" key="2">
    <source>
        <dbReference type="EMBL" id="GGL24251.1"/>
    </source>
</evidence>
<evidence type="ECO:0000313" key="3">
    <source>
        <dbReference type="Proteomes" id="UP000638263"/>
    </source>
</evidence>
<dbReference type="Gene3D" id="3.30.720.110">
    <property type="match status" value="1"/>
</dbReference>
<dbReference type="PROSITE" id="PS51819">
    <property type="entry name" value="VOC"/>
    <property type="match status" value="1"/>
</dbReference>